<protein>
    <submittedName>
        <fullName evidence="1">Uncharacterized protein</fullName>
    </submittedName>
</protein>
<gene>
    <name evidence="1" type="ORF">BO94DRAFT_534053</name>
</gene>
<proteinExistence type="predicted"/>
<dbReference type="AlphaFoldDB" id="A0A317WYZ3"/>
<accession>A0A317WYZ3</accession>
<dbReference type="EMBL" id="MSFK01000010">
    <property type="protein sequence ID" value="PWY90552.1"/>
    <property type="molecule type" value="Genomic_DNA"/>
</dbReference>
<dbReference type="GeneID" id="37113593"/>
<dbReference type="Proteomes" id="UP000246702">
    <property type="component" value="Unassembled WGS sequence"/>
</dbReference>
<organism evidence="1 2">
    <name type="scientific">Aspergillus sclerotioniger CBS 115572</name>
    <dbReference type="NCBI Taxonomy" id="1450535"/>
    <lineage>
        <taxon>Eukaryota</taxon>
        <taxon>Fungi</taxon>
        <taxon>Dikarya</taxon>
        <taxon>Ascomycota</taxon>
        <taxon>Pezizomycotina</taxon>
        <taxon>Eurotiomycetes</taxon>
        <taxon>Eurotiomycetidae</taxon>
        <taxon>Eurotiales</taxon>
        <taxon>Aspergillaceae</taxon>
        <taxon>Aspergillus</taxon>
        <taxon>Aspergillus subgen. Circumdati</taxon>
    </lineage>
</organism>
<sequence>MTGRFHAVVYWIMLISLMIHSTDVNPLVDSIDWLSGCVQLQLRTAVGRGGSVATGCLSGISSTARVADRVGQLPLS</sequence>
<evidence type="ECO:0000313" key="1">
    <source>
        <dbReference type="EMBL" id="PWY90552.1"/>
    </source>
</evidence>
<name>A0A317WYZ3_9EURO</name>
<dbReference type="RefSeq" id="XP_025468930.1">
    <property type="nucleotide sequence ID" value="XM_025611450.1"/>
</dbReference>
<evidence type="ECO:0000313" key="2">
    <source>
        <dbReference type="Proteomes" id="UP000246702"/>
    </source>
</evidence>
<keyword evidence="2" id="KW-1185">Reference proteome</keyword>
<comment type="caution">
    <text evidence="1">The sequence shown here is derived from an EMBL/GenBank/DDBJ whole genome shotgun (WGS) entry which is preliminary data.</text>
</comment>
<reference evidence="1 2" key="1">
    <citation type="submission" date="2016-12" db="EMBL/GenBank/DDBJ databases">
        <title>The genomes of Aspergillus section Nigri reveals drivers in fungal speciation.</title>
        <authorList>
            <consortium name="DOE Joint Genome Institute"/>
            <person name="Vesth T.C."/>
            <person name="Nybo J."/>
            <person name="Theobald S."/>
            <person name="Brandl J."/>
            <person name="Frisvad J.C."/>
            <person name="Nielsen K.F."/>
            <person name="Lyhne E.K."/>
            <person name="Kogle M.E."/>
            <person name="Kuo A."/>
            <person name="Riley R."/>
            <person name="Clum A."/>
            <person name="Nolan M."/>
            <person name="Lipzen A."/>
            <person name="Salamov A."/>
            <person name="Henrissat B."/>
            <person name="Wiebenga A."/>
            <person name="De Vries R.P."/>
            <person name="Grigoriev I.V."/>
            <person name="Mortensen U.H."/>
            <person name="Andersen M.R."/>
            <person name="Baker S.E."/>
        </authorList>
    </citation>
    <scope>NUCLEOTIDE SEQUENCE [LARGE SCALE GENOMIC DNA]</scope>
    <source>
        <strain evidence="1 2">CBS 115572</strain>
    </source>
</reference>